<dbReference type="EMBL" id="KZ309725">
    <property type="protein sequence ID" value="KAG8239585.1"/>
    <property type="molecule type" value="Genomic_DNA"/>
</dbReference>
<evidence type="ECO:0008006" key="4">
    <source>
        <dbReference type="Google" id="ProtNLM"/>
    </source>
</evidence>
<dbReference type="OrthoDB" id="1684416at2759"/>
<gene>
    <name evidence="2" type="ORF">J437_LFUL019016</name>
</gene>
<organism evidence="2 3">
    <name type="scientific">Ladona fulva</name>
    <name type="common">Scarce chaser dragonfly</name>
    <name type="synonym">Libellula fulva</name>
    <dbReference type="NCBI Taxonomy" id="123851"/>
    <lineage>
        <taxon>Eukaryota</taxon>
        <taxon>Metazoa</taxon>
        <taxon>Ecdysozoa</taxon>
        <taxon>Arthropoda</taxon>
        <taxon>Hexapoda</taxon>
        <taxon>Insecta</taxon>
        <taxon>Pterygota</taxon>
        <taxon>Palaeoptera</taxon>
        <taxon>Odonata</taxon>
        <taxon>Epiprocta</taxon>
        <taxon>Anisoptera</taxon>
        <taxon>Libelluloidea</taxon>
        <taxon>Libellulidae</taxon>
        <taxon>Ladona</taxon>
    </lineage>
</organism>
<reference evidence="2" key="2">
    <citation type="submission" date="2017-10" db="EMBL/GenBank/DDBJ databases">
        <title>Ladona fulva Genome sequencing and assembly.</title>
        <authorList>
            <person name="Murali S."/>
            <person name="Richards S."/>
            <person name="Bandaranaike D."/>
            <person name="Bellair M."/>
            <person name="Blankenburg K."/>
            <person name="Chao H."/>
            <person name="Dinh H."/>
            <person name="Doddapaneni H."/>
            <person name="Dugan-Rocha S."/>
            <person name="Elkadiri S."/>
            <person name="Gnanaolivu R."/>
            <person name="Hernandez B."/>
            <person name="Skinner E."/>
            <person name="Javaid M."/>
            <person name="Lee S."/>
            <person name="Li M."/>
            <person name="Ming W."/>
            <person name="Munidasa M."/>
            <person name="Muniz J."/>
            <person name="Nguyen L."/>
            <person name="Hughes D."/>
            <person name="Osuji N."/>
            <person name="Pu L.-L."/>
            <person name="Puazo M."/>
            <person name="Qu C."/>
            <person name="Quiroz J."/>
            <person name="Raj R."/>
            <person name="Weissenberger G."/>
            <person name="Xin Y."/>
            <person name="Zou X."/>
            <person name="Han Y."/>
            <person name="Worley K."/>
            <person name="Muzny D."/>
            <person name="Gibbs R."/>
        </authorList>
    </citation>
    <scope>NUCLEOTIDE SEQUENCE</scope>
    <source>
        <strain evidence="2">Sampled in the wild</strain>
    </source>
</reference>
<dbReference type="AlphaFoldDB" id="A0A8K0P843"/>
<proteinExistence type="predicted"/>
<protein>
    <recommendedName>
        <fullName evidence="4">TPX2 C-terminal domain-containing protein</fullName>
    </recommendedName>
</protein>
<name>A0A8K0P843_LADFU</name>
<feature type="region of interest" description="Disordered" evidence="1">
    <location>
        <begin position="1"/>
        <end position="52"/>
    </location>
</feature>
<evidence type="ECO:0000313" key="3">
    <source>
        <dbReference type="Proteomes" id="UP000792457"/>
    </source>
</evidence>
<evidence type="ECO:0000313" key="2">
    <source>
        <dbReference type="EMBL" id="KAG8239585.1"/>
    </source>
</evidence>
<feature type="non-terminal residue" evidence="2">
    <location>
        <position position="1"/>
    </location>
</feature>
<comment type="caution">
    <text evidence="2">The sequence shown here is derived from an EMBL/GenBank/DDBJ whole genome shotgun (WGS) entry which is preliminary data.</text>
</comment>
<accession>A0A8K0P843</accession>
<evidence type="ECO:0000256" key="1">
    <source>
        <dbReference type="SAM" id="MobiDB-lite"/>
    </source>
</evidence>
<feature type="compositionally biased region" description="Basic and acidic residues" evidence="1">
    <location>
        <begin position="25"/>
        <end position="44"/>
    </location>
</feature>
<dbReference type="Proteomes" id="UP000792457">
    <property type="component" value="Unassembled WGS sequence"/>
</dbReference>
<sequence>MFDEKESRHNVSAPNIPIRHRVPVIKKDKENETEISKKAVKKDPTNPSPFSFEERNKLLIKKKEQFINKVIEEEKKAREFRAKPMPKFSSKTLEASNWSISTTQSTVPQPFRLSSVDRALASREKFEKK</sequence>
<reference evidence="2" key="1">
    <citation type="submission" date="2013-04" db="EMBL/GenBank/DDBJ databases">
        <authorList>
            <person name="Qu J."/>
            <person name="Murali S.C."/>
            <person name="Bandaranaike D."/>
            <person name="Bellair M."/>
            <person name="Blankenburg K."/>
            <person name="Chao H."/>
            <person name="Dinh H."/>
            <person name="Doddapaneni H."/>
            <person name="Downs B."/>
            <person name="Dugan-Rocha S."/>
            <person name="Elkadiri S."/>
            <person name="Gnanaolivu R.D."/>
            <person name="Hernandez B."/>
            <person name="Javaid M."/>
            <person name="Jayaseelan J.C."/>
            <person name="Lee S."/>
            <person name="Li M."/>
            <person name="Ming W."/>
            <person name="Munidasa M."/>
            <person name="Muniz J."/>
            <person name="Nguyen L."/>
            <person name="Ongeri F."/>
            <person name="Osuji N."/>
            <person name="Pu L.-L."/>
            <person name="Puazo M."/>
            <person name="Qu C."/>
            <person name="Quiroz J."/>
            <person name="Raj R."/>
            <person name="Weissenberger G."/>
            <person name="Xin Y."/>
            <person name="Zou X."/>
            <person name="Han Y."/>
            <person name="Richards S."/>
            <person name="Worley K."/>
            <person name="Muzny D."/>
            <person name="Gibbs R."/>
        </authorList>
    </citation>
    <scope>NUCLEOTIDE SEQUENCE</scope>
    <source>
        <strain evidence="2">Sampled in the wild</strain>
    </source>
</reference>
<keyword evidence="3" id="KW-1185">Reference proteome</keyword>